<dbReference type="GO" id="GO:0008897">
    <property type="term" value="F:holo-[acyl-carrier-protein] synthase activity"/>
    <property type="evidence" value="ECO:0007669"/>
    <property type="project" value="InterPro"/>
</dbReference>
<dbReference type="RefSeq" id="WP_199021693.1">
    <property type="nucleotide sequence ID" value="NZ_JAELUP010000117.1"/>
</dbReference>
<name>A0A934JBN0_9BACL</name>
<keyword evidence="10" id="KW-1185">Reference proteome</keyword>
<dbReference type="Gene3D" id="3.90.470.20">
    <property type="entry name" value="4'-phosphopantetheinyl transferase domain"/>
    <property type="match status" value="2"/>
</dbReference>
<feature type="domain" description="4'-phosphopantetheinyl transferase" evidence="7">
    <location>
        <begin position="104"/>
        <end position="206"/>
    </location>
</feature>
<dbReference type="Pfam" id="PF22624">
    <property type="entry name" value="AASDHPPT_N"/>
    <property type="match status" value="1"/>
</dbReference>
<reference evidence="9" key="1">
    <citation type="submission" date="2020-12" db="EMBL/GenBank/DDBJ databases">
        <authorList>
            <person name="Huq M.A."/>
        </authorList>
    </citation>
    <scope>NUCLEOTIDE SEQUENCE</scope>
    <source>
        <strain evidence="9">MAHUQ-46</strain>
    </source>
</reference>
<organism evidence="9 10">
    <name type="scientific">Paenibacillus roseus</name>
    <dbReference type="NCBI Taxonomy" id="2798579"/>
    <lineage>
        <taxon>Bacteria</taxon>
        <taxon>Bacillati</taxon>
        <taxon>Bacillota</taxon>
        <taxon>Bacilli</taxon>
        <taxon>Bacillales</taxon>
        <taxon>Paenibacillaceae</taxon>
        <taxon>Paenibacillus</taxon>
    </lineage>
</organism>
<feature type="domain" description="4'-phosphopantetheinyl transferase N-terminal" evidence="8">
    <location>
        <begin position="20"/>
        <end position="99"/>
    </location>
</feature>
<keyword evidence="5" id="KW-0460">Magnesium</keyword>
<gene>
    <name evidence="9" type="ORF">JFN88_23000</name>
</gene>
<dbReference type="GO" id="GO:0017000">
    <property type="term" value="P:antibiotic biosynthetic process"/>
    <property type="evidence" value="ECO:0007669"/>
    <property type="project" value="UniProtKB-KW"/>
</dbReference>
<comment type="caution">
    <text evidence="9">The sequence shown here is derived from an EMBL/GenBank/DDBJ whole genome shotgun (WGS) entry which is preliminary data.</text>
</comment>
<dbReference type="PANTHER" id="PTHR12215">
    <property type="entry name" value="PHOSPHOPANTETHEINE TRANSFERASE"/>
    <property type="match status" value="1"/>
</dbReference>
<accession>A0A934JBN0</accession>
<sequence>MIEVYMLQLDEKKAAALYPTLLNYVSAERREAVRRFRKSADAYRSLTGEMMVRLAACRRWQVRNNELSFSRNEFGKPLLDKPSGCYFNVSHAGDWVVCAFGDCPVGIDVERIKLIDISVAEWFCVEEEYDALMGLPASRQLTYFYRLWTLKESYIKAVGKGLSIPLDSFSFAIGEDGEVTAHLGAEAAPAYFRQYVVDESHVMTLCTFRDAVPTMRQLEYGELEGLLPLLG</sequence>
<dbReference type="InterPro" id="IPR004568">
    <property type="entry name" value="Ppantetheine-prot_Trfase_dom"/>
</dbReference>
<protein>
    <submittedName>
        <fullName evidence="9">4'-phosphopantetheinyl transferase superfamily protein</fullName>
    </submittedName>
</protein>
<keyword evidence="3 9" id="KW-0808">Transferase</keyword>
<evidence type="ECO:0000313" key="9">
    <source>
        <dbReference type="EMBL" id="MBJ6364087.1"/>
    </source>
</evidence>
<evidence type="ECO:0000256" key="6">
    <source>
        <dbReference type="ARBA" id="ARBA00023194"/>
    </source>
</evidence>
<dbReference type="GO" id="GO:0000287">
    <property type="term" value="F:magnesium ion binding"/>
    <property type="evidence" value="ECO:0007669"/>
    <property type="project" value="InterPro"/>
</dbReference>
<evidence type="ECO:0000313" key="10">
    <source>
        <dbReference type="Proteomes" id="UP000640274"/>
    </source>
</evidence>
<dbReference type="SUPFAM" id="SSF56214">
    <property type="entry name" value="4'-phosphopantetheinyl transferase"/>
    <property type="match status" value="2"/>
</dbReference>
<dbReference type="NCBIfam" id="TIGR00556">
    <property type="entry name" value="pantethn_trn"/>
    <property type="match status" value="1"/>
</dbReference>
<evidence type="ECO:0000259" key="8">
    <source>
        <dbReference type="Pfam" id="PF22624"/>
    </source>
</evidence>
<dbReference type="Pfam" id="PF01648">
    <property type="entry name" value="ACPS"/>
    <property type="match status" value="1"/>
</dbReference>
<dbReference type="EMBL" id="JAELUP010000117">
    <property type="protein sequence ID" value="MBJ6364087.1"/>
    <property type="molecule type" value="Genomic_DNA"/>
</dbReference>
<proteinExistence type="inferred from homology"/>
<dbReference type="Proteomes" id="UP000640274">
    <property type="component" value="Unassembled WGS sequence"/>
</dbReference>
<comment type="similarity">
    <text evidence="2">Belongs to the P-Pant transferase superfamily. Gsp/Sfp/HetI/AcpT family.</text>
</comment>
<evidence type="ECO:0000256" key="3">
    <source>
        <dbReference type="ARBA" id="ARBA00022679"/>
    </source>
</evidence>
<keyword evidence="4" id="KW-0479">Metal-binding</keyword>
<dbReference type="InterPro" id="IPR037143">
    <property type="entry name" value="4-PPantetheinyl_Trfase_dom_sf"/>
</dbReference>
<evidence type="ECO:0000259" key="7">
    <source>
        <dbReference type="Pfam" id="PF01648"/>
    </source>
</evidence>
<evidence type="ECO:0000256" key="1">
    <source>
        <dbReference type="ARBA" id="ARBA00001946"/>
    </source>
</evidence>
<evidence type="ECO:0000256" key="5">
    <source>
        <dbReference type="ARBA" id="ARBA00022842"/>
    </source>
</evidence>
<dbReference type="GO" id="GO:0005829">
    <property type="term" value="C:cytosol"/>
    <property type="evidence" value="ECO:0007669"/>
    <property type="project" value="TreeGrafter"/>
</dbReference>
<evidence type="ECO:0000256" key="4">
    <source>
        <dbReference type="ARBA" id="ARBA00022723"/>
    </source>
</evidence>
<evidence type="ECO:0000256" key="2">
    <source>
        <dbReference type="ARBA" id="ARBA00010990"/>
    </source>
</evidence>
<dbReference type="GO" id="GO:0006633">
    <property type="term" value="P:fatty acid biosynthetic process"/>
    <property type="evidence" value="ECO:0007669"/>
    <property type="project" value="InterPro"/>
</dbReference>
<dbReference type="InterPro" id="IPR050559">
    <property type="entry name" value="P-Pant_transferase_sf"/>
</dbReference>
<comment type="cofactor">
    <cofactor evidence="1">
        <name>Mg(2+)</name>
        <dbReference type="ChEBI" id="CHEBI:18420"/>
    </cofactor>
</comment>
<dbReference type="AlphaFoldDB" id="A0A934JBN0"/>
<dbReference type="InterPro" id="IPR055066">
    <property type="entry name" value="AASDHPPT_N"/>
</dbReference>
<dbReference type="GO" id="GO:0019878">
    <property type="term" value="P:lysine biosynthetic process via aminoadipic acid"/>
    <property type="evidence" value="ECO:0007669"/>
    <property type="project" value="TreeGrafter"/>
</dbReference>
<keyword evidence="6" id="KW-0045">Antibiotic biosynthesis</keyword>
<dbReference type="PANTHER" id="PTHR12215:SF10">
    <property type="entry name" value="L-AMINOADIPATE-SEMIALDEHYDE DEHYDROGENASE-PHOSPHOPANTETHEINYL TRANSFERASE"/>
    <property type="match status" value="1"/>
</dbReference>
<dbReference type="InterPro" id="IPR008278">
    <property type="entry name" value="4-PPantetheinyl_Trfase_dom"/>
</dbReference>